<organism evidence="1 2">
    <name type="scientific">Actinopolymorpha rutila</name>
    <dbReference type="NCBI Taxonomy" id="446787"/>
    <lineage>
        <taxon>Bacteria</taxon>
        <taxon>Bacillati</taxon>
        <taxon>Actinomycetota</taxon>
        <taxon>Actinomycetes</taxon>
        <taxon>Propionibacteriales</taxon>
        <taxon>Actinopolymorphaceae</taxon>
        <taxon>Actinopolymorpha</taxon>
    </lineage>
</organism>
<reference evidence="1 2" key="1">
    <citation type="submission" date="2020-07" db="EMBL/GenBank/DDBJ databases">
        <title>Sequencing the genomes of 1000 actinobacteria strains.</title>
        <authorList>
            <person name="Klenk H.-P."/>
        </authorList>
    </citation>
    <scope>NUCLEOTIDE SEQUENCE [LARGE SCALE GENOMIC DNA]</scope>
    <source>
        <strain evidence="1 2">DSM 18448</strain>
    </source>
</reference>
<dbReference type="Proteomes" id="UP000579605">
    <property type="component" value="Unassembled WGS sequence"/>
</dbReference>
<gene>
    <name evidence="1" type="ORF">F4554_000254</name>
</gene>
<protein>
    <submittedName>
        <fullName evidence="1">Uncharacterized protein</fullName>
    </submittedName>
</protein>
<accession>A0A852ZH65</accession>
<evidence type="ECO:0000313" key="1">
    <source>
        <dbReference type="EMBL" id="NYH87616.1"/>
    </source>
</evidence>
<comment type="caution">
    <text evidence="1">The sequence shown here is derived from an EMBL/GenBank/DDBJ whole genome shotgun (WGS) entry which is preliminary data.</text>
</comment>
<dbReference type="EMBL" id="JACBZH010000001">
    <property type="protein sequence ID" value="NYH87616.1"/>
    <property type="molecule type" value="Genomic_DNA"/>
</dbReference>
<sequence length="71" mass="7318">MRYGPVGRIANRAVTALTQIRTGVLTIPKASGITVDVIAAELTMTTGGATQSAAVRASIEPRADVRAGPLR</sequence>
<evidence type="ECO:0000313" key="2">
    <source>
        <dbReference type="Proteomes" id="UP000579605"/>
    </source>
</evidence>
<dbReference type="AlphaFoldDB" id="A0A852ZH65"/>
<keyword evidence="2" id="KW-1185">Reference proteome</keyword>
<name>A0A852ZH65_9ACTN</name>
<proteinExistence type="predicted"/>